<dbReference type="Pfam" id="PF00015">
    <property type="entry name" value="MCPsignal"/>
    <property type="match status" value="1"/>
</dbReference>
<dbReference type="CDD" id="cd11386">
    <property type="entry name" value="MCP_signal"/>
    <property type="match status" value="1"/>
</dbReference>
<dbReference type="PROSITE" id="PS50885">
    <property type="entry name" value="HAMP"/>
    <property type="match status" value="1"/>
</dbReference>
<sequence>MTIRRLISLFTLATLVLLSVLIFTLWSGFRNALETSRDENTVALPALVSMLETRFNVVQVQQFLTDVSATGESDGFKEAKTAYDEAIKDLDNIARLQPKLADQAAKAKDSLGKFHTFGIEMAKAYNSGGQEAGNALMKRPNDGFDALAERLTGQLESLEKTVREHMAESASIAETGIQRAQGTSTGLGVAIGVLMLLSGFMLYRSLIRTLGGEPVEAARITQRIAGGDLTHEIRIRPGDQHSLLAAIRAMQESLRTIIRGIGESADTLTASAHEISLAANQVATAAHTQSDKSASMAASIEEMAVSITHITESASGAHQSAVDARSLSDVGEAAVDEAIAEMDGISAAVMSTAESVKVLGDRSEQISKIVDVIREIADQTNLLALNAAIEAARAGEQGRGFAVVADEVRKLAERTTKATSEIKATVDSVREGTVRVVNEMAGGSDRTRAGVVMIRRAGETMGKIQDGVGQMMSAAEEISASLREQNTANHDIARNVEGIAQMTEETSAVVRSVAKSAEHLEKLSVSMSESVHKFRI</sequence>
<evidence type="ECO:0000313" key="8">
    <source>
        <dbReference type="EMBL" id="WED79450.1"/>
    </source>
</evidence>
<protein>
    <submittedName>
        <fullName evidence="8">Methyl-accepting chemotaxis protein</fullName>
    </submittedName>
</protein>
<geneLocation type="plasmid" evidence="8 9">
    <name>pK520-TEM</name>
</geneLocation>
<dbReference type="PANTHER" id="PTHR32089:SF112">
    <property type="entry name" value="LYSOZYME-LIKE PROTEIN-RELATED"/>
    <property type="match status" value="1"/>
</dbReference>
<dbReference type="AlphaFoldDB" id="A0AAX3P0V9"/>
<dbReference type="PROSITE" id="PS50111">
    <property type="entry name" value="CHEMOTAXIS_TRANSDUC_2"/>
    <property type="match status" value="1"/>
</dbReference>
<dbReference type="InterPro" id="IPR004089">
    <property type="entry name" value="MCPsignal_dom"/>
</dbReference>
<dbReference type="SMART" id="SM00283">
    <property type="entry name" value="MA"/>
    <property type="match status" value="1"/>
</dbReference>
<dbReference type="InterPro" id="IPR004090">
    <property type="entry name" value="Chemotax_Me-accpt_rcpt"/>
</dbReference>
<comment type="subcellular location">
    <subcellularLocation>
        <location evidence="1">Membrane</location>
    </subcellularLocation>
</comment>
<dbReference type="EMBL" id="CP118992">
    <property type="protein sequence ID" value="WED79450.1"/>
    <property type="molecule type" value="Genomic_DNA"/>
</dbReference>
<reference evidence="8" key="1">
    <citation type="submission" date="2023-02" db="EMBL/GenBank/DDBJ databases">
        <title>The sequence of Aeromonas allosaccharophila K520.</title>
        <authorList>
            <person name="Luo X."/>
        </authorList>
    </citation>
    <scope>NUCLEOTIDE SEQUENCE</scope>
    <source>
        <strain evidence="8">K520</strain>
        <plasmid evidence="8">pK520-TEM</plasmid>
    </source>
</reference>
<organism evidence="8 9">
    <name type="scientific">Aeromonas allosaccharophila</name>
    <dbReference type="NCBI Taxonomy" id="656"/>
    <lineage>
        <taxon>Bacteria</taxon>
        <taxon>Pseudomonadati</taxon>
        <taxon>Pseudomonadota</taxon>
        <taxon>Gammaproteobacteria</taxon>
        <taxon>Aeromonadales</taxon>
        <taxon>Aeromonadaceae</taxon>
        <taxon>Aeromonas</taxon>
    </lineage>
</organism>
<dbReference type="Gene3D" id="1.10.287.950">
    <property type="entry name" value="Methyl-accepting chemotaxis protein"/>
    <property type="match status" value="1"/>
</dbReference>
<dbReference type="GO" id="GO:0007165">
    <property type="term" value="P:signal transduction"/>
    <property type="evidence" value="ECO:0007669"/>
    <property type="project" value="UniProtKB-KW"/>
</dbReference>
<dbReference type="EMBL" id="CP118992">
    <property type="protein sequence ID" value="WED79416.1"/>
    <property type="molecule type" value="Genomic_DNA"/>
</dbReference>
<accession>A0AAX3P0V9</accession>
<gene>
    <name evidence="8" type="ORF">PYU98_25695</name>
    <name evidence="7" type="ORF">PYU98_25845</name>
</gene>
<dbReference type="Proteomes" id="UP001213721">
    <property type="component" value="Plasmid pK520-TEM"/>
</dbReference>
<dbReference type="GO" id="GO:0016020">
    <property type="term" value="C:membrane"/>
    <property type="evidence" value="ECO:0007669"/>
    <property type="project" value="UniProtKB-SubCell"/>
</dbReference>
<feature type="domain" description="HAMP" evidence="6">
    <location>
        <begin position="216"/>
        <end position="259"/>
    </location>
</feature>
<dbReference type="SUPFAM" id="SSF58104">
    <property type="entry name" value="Methyl-accepting chemotaxis protein (MCP) signaling domain"/>
    <property type="match status" value="1"/>
</dbReference>
<keyword evidence="8" id="KW-0614">Plasmid</keyword>
<dbReference type="PANTHER" id="PTHR32089">
    <property type="entry name" value="METHYL-ACCEPTING CHEMOTAXIS PROTEIN MCPB"/>
    <property type="match status" value="1"/>
</dbReference>
<evidence type="ECO:0000256" key="4">
    <source>
        <dbReference type="PROSITE-ProRule" id="PRU00284"/>
    </source>
</evidence>
<dbReference type="RefSeq" id="WP_077265369.1">
    <property type="nucleotide sequence ID" value="NZ_CP118992.1"/>
</dbReference>
<name>A0AAX3P0V9_9GAMM</name>
<evidence type="ECO:0000313" key="9">
    <source>
        <dbReference type="Proteomes" id="UP001213721"/>
    </source>
</evidence>
<evidence type="ECO:0000259" key="6">
    <source>
        <dbReference type="PROSITE" id="PS50885"/>
    </source>
</evidence>
<evidence type="ECO:0000256" key="2">
    <source>
        <dbReference type="ARBA" id="ARBA00023224"/>
    </source>
</evidence>
<evidence type="ECO:0000256" key="3">
    <source>
        <dbReference type="ARBA" id="ARBA00029447"/>
    </source>
</evidence>
<proteinExistence type="inferred from homology"/>
<dbReference type="FunFam" id="1.10.287.950:FF:000001">
    <property type="entry name" value="Methyl-accepting chemotaxis sensory transducer"/>
    <property type="match status" value="1"/>
</dbReference>
<comment type="similarity">
    <text evidence="3">Belongs to the methyl-accepting chemotaxis (MCP) protein family.</text>
</comment>
<evidence type="ECO:0000259" key="5">
    <source>
        <dbReference type="PROSITE" id="PS50111"/>
    </source>
</evidence>
<dbReference type="PRINTS" id="PR00260">
    <property type="entry name" value="CHEMTRNSDUCR"/>
</dbReference>
<dbReference type="GO" id="GO:0004888">
    <property type="term" value="F:transmembrane signaling receptor activity"/>
    <property type="evidence" value="ECO:0007669"/>
    <property type="project" value="InterPro"/>
</dbReference>
<dbReference type="InterPro" id="IPR003660">
    <property type="entry name" value="HAMP_dom"/>
</dbReference>
<keyword evidence="2 4" id="KW-0807">Transducer</keyword>
<evidence type="ECO:0000313" key="7">
    <source>
        <dbReference type="EMBL" id="WED79416.1"/>
    </source>
</evidence>
<dbReference type="GO" id="GO:0006935">
    <property type="term" value="P:chemotaxis"/>
    <property type="evidence" value="ECO:0007669"/>
    <property type="project" value="InterPro"/>
</dbReference>
<feature type="domain" description="Methyl-accepting transducer" evidence="5">
    <location>
        <begin position="264"/>
        <end position="500"/>
    </location>
</feature>
<evidence type="ECO:0000256" key="1">
    <source>
        <dbReference type="ARBA" id="ARBA00004370"/>
    </source>
</evidence>